<feature type="non-terminal residue" evidence="2">
    <location>
        <position position="76"/>
    </location>
</feature>
<protein>
    <submittedName>
        <fullName evidence="2">Uncharacterized protein</fullName>
    </submittedName>
</protein>
<dbReference type="EMBL" id="JAMKFB020000021">
    <property type="protein sequence ID" value="KAL0163451.1"/>
    <property type="molecule type" value="Genomic_DNA"/>
</dbReference>
<dbReference type="PANTHER" id="PTHR46349:SF2">
    <property type="entry name" value="CINGULIN-LIKE PROTEIN 1"/>
    <property type="match status" value="1"/>
</dbReference>
<keyword evidence="1" id="KW-0175">Coiled coil</keyword>
<comment type="caution">
    <text evidence="2">The sequence shown here is derived from an EMBL/GenBank/DDBJ whole genome shotgun (WGS) entry which is preliminary data.</text>
</comment>
<accession>A0ABD0NQB0</accession>
<organism evidence="2 3">
    <name type="scientific">Cirrhinus mrigala</name>
    <name type="common">Mrigala</name>
    <dbReference type="NCBI Taxonomy" id="683832"/>
    <lineage>
        <taxon>Eukaryota</taxon>
        <taxon>Metazoa</taxon>
        <taxon>Chordata</taxon>
        <taxon>Craniata</taxon>
        <taxon>Vertebrata</taxon>
        <taxon>Euteleostomi</taxon>
        <taxon>Actinopterygii</taxon>
        <taxon>Neopterygii</taxon>
        <taxon>Teleostei</taxon>
        <taxon>Ostariophysi</taxon>
        <taxon>Cypriniformes</taxon>
        <taxon>Cyprinidae</taxon>
        <taxon>Labeoninae</taxon>
        <taxon>Labeonini</taxon>
        <taxon>Cirrhinus</taxon>
    </lineage>
</organism>
<dbReference type="PANTHER" id="PTHR46349">
    <property type="entry name" value="CINGULIN-LIKE PROTEIN 1-RELATED"/>
    <property type="match status" value="1"/>
</dbReference>
<dbReference type="Proteomes" id="UP001529510">
    <property type="component" value="Unassembled WGS sequence"/>
</dbReference>
<evidence type="ECO:0000313" key="2">
    <source>
        <dbReference type="EMBL" id="KAL0163451.1"/>
    </source>
</evidence>
<name>A0ABD0NQB0_CIRMR</name>
<keyword evidence="3" id="KW-1185">Reference proteome</keyword>
<reference evidence="2 3" key="1">
    <citation type="submission" date="2024-05" db="EMBL/GenBank/DDBJ databases">
        <title>Genome sequencing and assembly of Indian major carp, Cirrhinus mrigala (Hamilton, 1822).</title>
        <authorList>
            <person name="Mohindra V."/>
            <person name="Chowdhury L.M."/>
            <person name="Lal K."/>
            <person name="Jena J.K."/>
        </authorList>
    </citation>
    <scope>NUCLEOTIDE SEQUENCE [LARGE SCALE GENOMIC DNA]</scope>
    <source>
        <strain evidence="2">CM1030</strain>
        <tissue evidence="2">Blood</tissue>
    </source>
</reference>
<sequence length="76" mass="9137">MRDLRNEMEELQNNRVEVDSITRAEIKAKELENSLRAEERNKMVLTNTISKLEKKIHELTEQMEEEHKISTEQREL</sequence>
<dbReference type="AlphaFoldDB" id="A0ABD0NQB0"/>
<evidence type="ECO:0000313" key="3">
    <source>
        <dbReference type="Proteomes" id="UP001529510"/>
    </source>
</evidence>
<gene>
    <name evidence="2" type="ORF">M9458_042847</name>
</gene>
<proteinExistence type="predicted"/>
<feature type="coiled-coil region" evidence="1">
    <location>
        <begin position="1"/>
        <end position="69"/>
    </location>
</feature>
<evidence type="ECO:0000256" key="1">
    <source>
        <dbReference type="SAM" id="Coils"/>
    </source>
</evidence>